<dbReference type="Proteomes" id="UP001286313">
    <property type="component" value="Unassembled WGS sequence"/>
</dbReference>
<dbReference type="PANTHER" id="PTHR10682:SF10">
    <property type="entry name" value="POLYNUCLEOTIDE ADENYLYLTRANSFERASE"/>
    <property type="match status" value="1"/>
</dbReference>
<feature type="domain" description="Poly(A) polymerase nucleotidyltransferase" evidence="1">
    <location>
        <begin position="9"/>
        <end position="123"/>
    </location>
</feature>
<dbReference type="InterPro" id="IPR043519">
    <property type="entry name" value="NT_sf"/>
</dbReference>
<keyword evidence="3" id="KW-1185">Reference proteome</keyword>
<comment type="caution">
    <text evidence="2">The sequence shown here is derived from an EMBL/GenBank/DDBJ whole genome shotgun (WGS) entry which is preliminary data.</text>
</comment>
<gene>
    <name evidence="2" type="ORF">Pcinc_000846</name>
</gene>
<dbReference type="InterPro" id="IPR048840">
    <property type="entry name" value="PolA_pol_NTPase"/>
</dbReference>
<dbReference type="GO" id="GO:0005634">
    <property type="term" value="C:nucleus"/>
    <property type="evidence" value="ECO:0007669"/>
    <property type="project" value="TreeGrafter"/>
</dbReference>
<dbReference type="AlphaFoldDB" id="A0AAE1L699"/>
<evidence type="ECO:0000313" key="3">
    <source>
        <dbReference type="Proteomes" id="UP001286313"/>
    </source>
</evidence>
<dbReference type="GO" id="GO:1990817">
    <property type="term" value="F:poly(A) RNA polymerase activity"/>
    <property type="evidence" value="ECO:0007669"/>
    <property type="project" value="TreeGrafter"/>
</dbReference>
<evidence type="ECO:0000259" key="1">
    <source>
        <dbReference type="Pfam" id="PF20750"/>
    </source>
</evidence>
<dbReference type="Gene3D" id="3.30.460.10">
    <property type="entry name" value="Beta Polymerase, domain 2"/>
    <property type="match status" value="1"/>
</dbReference>
<evidence type="ECO:0000313" key="2">
    <source>
        <dbReference type="EMBL" id="KAK3895390.1"/>
    </source>
</evidence>
<organism evidence="2 3">
    <name type="scientific">Petrolisthes cinctipes</name>
    <name type="common">Flat porcelain crab</name>
    <dbReference type="NCBI Taxonomy" id="88211"/>
    <lineage>
        <taxon>Eukaryota</taxon>
        <taxon>Metazoa</taxon>
        <taxon>Ecdysozoa</taxon>
        <taxon>Arthropoda</taxon>
        <taxon>Crustacea</taxon>
        <taxon>Multicrustacea</taxon>
        <taxon>Malacostraca</taxon>
        <taxon>Eumalacostraca</taxon>
        <taxon>Eucarida</taxon>
        <taxon>Decapoda</taxon>
        <taxon>Pleocyemata</taxon>
        <taxon>Anomura</taxon>
        <taxon>Galatheoidea</taxon>
        <taxon>Porcellanidae</taxon>
        <taxon>Petrolisthes</taxon>
    </lineage>
</organism>
<protein>
    <recommendedName>
        <fullName evidence="1">Poly(A) polymerase nucleotidyltransferase domain-containing protein</fullName>
    </recommendedName>
</protein>
<proteinExistence type="predicted"/>
<name>A0AAE1L699_PETCI</name>
<dbReference type="SUPFAM" id="SSF81301">
    <property type="entry name" value="Nucleotidyltransferase"/>
    <property type="match status" value="1"/>
</dbReference>
<sequence>MKEAGKTLGMTPPISLVKSKMSALEYTRELEDYLWQADMYETEDDLNQRYEVLWKLKNLFTGWIKEVCTKSKNVPPETAETVGGKICTFGSYRLGVSGKGADIDTLCVAPKYIEHTDFFTSFY</sequence>
<accession>A0AAE1L699</accession>
<dbReference type="PANTHER" id="PTHR10682">
    <property type="entry name" value="POLY A POLYMERASE"/>
    <property type="match status" value="1"/>
</dbReference>
<reference evidence="2" key="1">
    <citation type="submission" date="2023-10" db="EMBL/GenBank/DDBJ databases">
        <title>Genome assemblies of two species of porcelain crab, Petrolisthes cinctipes and Petrolisthes manimaculis (Anomura: Porcellanidae).</title>
        <authorList>
            <person name="Angst P."/>
        </authorList>
    </citation>
    <scope>NUCLEOTIDE SEQUENCE</scope>
    <source>
        <strain evidence="2">PB745_01</strain>
        <tissue evidence="2">Gill</tissue>
    </source>
</reference>
<dbReference type="Pfam" id="PF20750">
    <property type="entry name" value="PAP_NTPase"/>
    <property type="match status" value="1"/>
</dbReference>
<dbReference type="EMBL" id="JAWQEG010000041">
    <property type="protein sequence ID" value="KAK3895390.1"/>
    <property type="molecule type" value="Genomic_DNA"/>
</dbReference>